<dbReference type="Pfam" id="PF00586">
    <property type="entry name" value="AIRS"/>
    <property type="match status" value="1"/>
</dbReference>
<dbReference type="PANTHER" id="PTHR30303">
    <property type="entry name" value="HYDROGENASE ISOENZYMES FORMATION PROTEIN HYPE"/>
    <property type="match status" value="1"/>
</dbReference>
<dbReference type="InterPro" id="IPR011854">
    <property type="entry name" value="HypE"/>
</dbReference>
<proteinExistence type="predicted"/>
<feature type="domain" description="PurM-like N-terminal" evidence="1">
    <location>
        <begin position="40"/>
        <end position="127"/>
    </location>
</feature>
<dbReference type="Proteomes" id="UP000886069">
    <property type="component" value="Unassembled WGS sequence"/>
</dbReference>
<protein>
    <submittedName>
        <fullName evidence="2">Hydrogenase expression/formation protein HypE</fullName>
    </submittedName>
</protein>
<feature type="non-terminal residue" evidence="2">
    <location>
        <position position="128"/>
    </location>
</feature>
<dbReference type="InterPro" id="IPR016188">
    <property type="entry name" value="PurM-like_N"/>
</dbReference>
<gene>
    <name evidence="2" type="ORF">ENO08_05860</name>
</gene>
<accession>A0A7V2F3N3</accession>
<organism evidence="2">
    <name type="scientific">Eiseniibacteriota bacterium</name>
    <dbReference type="NCBI Taxonomy" id="2212470"/>
    <lineage>
        <taxon>Bacteria</taxon>
        <taxon>Candidatus Eiseniibacteriota</taxon>
    </lineage>
</organism>
<evidence type="ECO:0000313" key="2">
    <source>
        <dbReference type="EMBL" id="HER43967.1"/>
    </source>
</evidence>
<comment type="caution">
    <text evidence="2">The sequence shown here is derived from an EMBL/GenBank/DDBJ whole genome shotgun (WGS) entry which is preliminary data.</text>
</comment>
<reference evidence="2" key="1">
    <citation type="journal article" date="2020" name="mSystems">
        <title>Genome- and Community-Level Interaction Insights into Carbon Utilization and Element Cycling Functions of Hydrothermarchaeota in Hydrothermal Sediment.</title>
        <authorList>
            <person name="Zhou Z."/>
            <person name="Liu Y."/>
            <person name="Xu W."/>
            <person name="Pan J."/>
            <person name="Luo Z.H."/>
            <person name="Li M."/>
        </authorList>
    </citation>
    <scope>NUCLEOTIDE SEQUENCE [LARGE SCALE GENOMIC DNA]</scope>
    <source>
        <strain evidence="2">SpSt-1233</strain>
    </source>
</reference>
<dbReference type="PANTHER" id="PTHR30303:SF0">
    <property type="entry name" value="CARBAMOYL DEHYDRATASE HYPE"/>
    <property type="match status" value="1"/>
</dbReference>
<dbReference type="EMBL" id="DSEC01000412">
    <property type="protein sequence ID" value="HER43967.1"/>
    <property type="molecule type" value="Genomic_DNA"/>
</dbReference>
<dbReference type="GO" id="GO:0051604">
    <property type="term" value="P:protein maturation"/>
    <property type="evidence" value="ECO:0007669"/>
    <property type="project" value="TreeGrafter"/>
</dbReference>
<dbReference type="AlphaFoldDB" id="A0A7V2F3N3"/>
<name>A0A7V2F3N3_UNCEI</name>
<dbReference type="SUPFAM" id="SSF55326">
    <property type="entry name" value="PurM N-terminal domain-like"/>
    <property type="match status" value="1"/>
</dbReference>
<dbReference type="InterPro" id="IPR036921">
    <property type="entry name" value="PurM-like_N_sf"/>
</dbReference>
<dbReference type="Gene3D" id="3.30.1330.10">
    <property type="entry name" value="PurM-like, N-terminal domain"/>
    <property type="match status" value="1"/>
</dbReference>
<evidence type="ECO:0000259" key="1">
    <source>
        <dbReference type="Pfam" id="PF00586"/>
    </source>
</evidence>
<sequence length="128" mass="13200">MAEREDELILLAHGGGGIMMRELIDSILDGLGSAGTGALQDSALIEPPGARLAFTTDSFVVSPLVFPGGDIGSLAVCGTVNDLAVCGARPYVLSLSFIIEEGFRIDALEGIVRSIGAAAREANVRIVT</sequence>